<dbReference type="Gene3D" id="3.30.750.44">
    <property type="match status" value="1"/>
</dbReference>
<reference evidence="3 4" key="1">
    <citation type="submission" date="2014-08" db="EMBL/GenBank/DDBJ databases">
        <title>Porphyromonas gingivicanis strain:COT-022_OH1391 Genome sequencing.</title>
        <authorList>
            <person name="Wallis C."/>
            <person name="Deusch O."/>
            <person name="O'Flynn C."/>
            <person name="Davis I."/>
            <person name="Jospin G."/>
            <person name="Darling A.E."/>
            <person name="Coil D.A."/>
            <person name="Alexiev A."/>
            <person name="Horsfall A."/>
            <person name="Kirkwood N."/>
            <person name="Harris S."/>
            <person name="Eisen J.A."/>
        </authorList>
    </citation>
    <scope>NUCLEOTIDE SEQUENCE [LARGE SCALE GENOMIC DNA]</scope>
    <source>
        <strain evidence="4">COT-022 OH1391</strain>
    </source>
</reference>
<dbReference type="Proteomes" id="UP000030134">
    <property type="component" value="Unassembled WGS sequence"/>
</dbReference>
<evidence type="ECO:0000256" key="1">
    <source>
        <dbReference type="SAM" id="Phobius"/>
    </source>
</evidence>
<protein>
    <recommendedName>
        <fullName evidence="2">Tricorn protease C1 domain-containing protein</fullName>
    </recommendedName>
</protein>
<keyword evidence="1" id="KW-1133">Transmembrane helix</keyword>
<gene>
    <name evidence="3" type="ORF">HQ36_04680</name>
</gene>
<comment type="caution">
    <text evidence="3">The sequence shown here is derived from an EMBL/GenBank/DDBJ whole genome shotgun (WGS) entry which is preliminary data.</text>
</comment>
<dbReference type="EMBL" id="JQZW01000008">
    <property type="protein sequence ID" value="KGN98204.1"/>
    <property type="molecule type" value="Genomic_DNA"/>
</dbReference>
<sequence length="124" mass="14670">MKKFLKIAGILLAILIWGYVLLWGYVKLILQKDAEVTLSYLADHIFNKEECIKDFDEVHEIVVDVFPFFEEKGIDPKALYHKFSKRVQNINSIYDYYDVLEEYFASLKVSPQRGRRFSEFQPVP</sequence>
<dbReference type="RefSeq" id="WP_036883763.1">
    <property type="nucleotide sequence ID" value="NZ_JQZW01000008.1"/>
</dbReference>
<organism evidence="3 4">
    <name type="scientific">Porphyromonas gingivicanis</name>
    <dbReference type="NCBI Taxonomy" id="266762"/>
    <lineage>
        <taxon>Bacteria</taxon>
        <taxon>Pseudomonadati</taxon>
        <taxon>Bacteroidota</taxon>
        <taxon>Bacteroidia</taxon>
        <taxon>Bacteroidales</taxon>
        <taxon>Porphyromonadaceae</taxon>
        <taxon>Porphyromonas</taxon>
    </lineage>
</organism>
<dbReference type="InterPro" id="IPR028204">
    <property type="entry name" value="Tricorn_C1"/>
</dbReference>
<dbReference type="STRING" id="266762.HQ36_04680"/>
<dbReference type="Pfam" id="PF14684">
    <property type="entry name" value="Tricorn_C1"/>
    <property type="match status" value="1"/>
</dbReference>
<keyword evidence="1" id="KW-0812">Transmembrane</keyword>
<feature type="transmembrane region" description="Helical" evidence="1">
    <location>
        <begin position="7"/>
        <end position="26"/>
    </location>
</feature>
<evidence type="ECO:0000313" key="3">
    <source>
        <dbReference type="EMBL" id="KGN98204.1"/>
    </source>
</evidence>
<keyword evidence="1" id="KW-0472">Membrane</keyword>
<evidence type="ECO:0000313" key="4">
    <source>
        <dbReference type="Proteomes" id="UP000030134"/>
    </source>
</evidence>
<evidence type="ECO:0000259" key="2">
    <source>
        <dbReference type="Pfam" id="PF14684"/>
    </source>
</evidence>
<dbReference type="AlphaFoldDB" id="A0A0A2GCN2"/>
<proteinExistence type="predicted"/>
<keyword evidence="4" id="KW-1185">Reference proteome</keyword>
<accession>A0A0A2GCN2</accession>
<name>A0A0A2GCN2_9PORP</name>
<feature type="domain" description="Tricorn protease C1" evidence="2">
    <location>
        <begin position="52"/>
        <end position="105"/>
    </location>
</feature>